<accession>A0A086J9M7</accession>
<dbReference type="PANTHER" id="PTHR15092">
    <property type="entry name" value="POLY A -SPECIFIC RIBONUCLEASE/TARGET OF EGR1, MEMBER 1"/>
    <property type="match status" value="1"/>
</dbReference>
<dbReference type="GO" id="GO:0004535">
    <property type="term" value="F:poly(A)-specific ribonuclease activity"/>
    <property type="evidence" value="ECO:0007669"/>
    <property type="project" value="UniProtKB-EC"/>
</dbReference>
<feature type="region of interest" description="Disordered" evidence="2">
    <location>
        <begin position="112"/>
        <end position="168"/>
    </location>
</feature>
<dbReference type="EMBL" id="AEYI02002285">
    <property type="protein sequence ID" value="KFG28845.1"/>
    <property type="molecule type" value="Genomic_DNA"/>
</dbReference>
<name>A0A086J9M7_TOXGO</name>
<evidence type="ECO:0000256" key="1">
    <source>
        <dbReference type="ARBA" id="ARBA00008372"/>
    </source>
</evidence>
<feature type="region of interest" description="Disordered" evidence="2">
    <location>
        <begin position="240"/>
        <end position="308"/>
    </location>
</feature>
<reference evidence="3 4" key="1">
    <citation type="submission" date="2014-03" db="EMBL/GenBank/DDBJ databases">
        <authorList>
            <person name="Sibley D."/>
            <person name="Venepally P."/>
            <person name="Karamycheva S."/>
            <person name="Hadjithomas M."/>
            <person name="Khan A."/>
            <person name="Brunk B."/>
            <person name="Roos D."/>
            <person name="Caler E."/>
            <person name="Lorenzi H."/>
        </authorList>
    </citation>
    <scope>NUCLEOTIDE SEQUENCE [LARGE SCALE GENOMIC DNA]</scope>
    <source>
        <strain evidence="4">p89</strain>
    </source>
</reference>
<dbReference type="SUPFAM" id="SSF53098">
    <property type="entry name" value="Ribonuclease H-like"/>
    <property type="match status" value="1"/>
</dbReference>
<dbReference type="InterPro" id="IPR051181">
    <property type="entry name" value="CAF1_poly(A)_ribonucleases"/>
</dbReference>
<protein>
    <submittedName>
        <fullName evidence="3">CAF1 family ribonuclease</fullName>
        <ecNumber evidence="3">3.1.13.4</ecNumber>
    </submittedName>
</protein>
<feature type="compositionally biased region" description="Low complexity" evidence="2">
    <location>
        <begin position="112"/>
        <end position="124"/>
    </location>
</feature>
<dbReference type="GO" id="GO:0003723">
    <property type="term" value="F:RNA binding"/>
    <property type="evidence" value="ECO:0007669"/>
    <property type="project" value="TreeGrafter"/>
</dbReference>
<evidence type="ECO:0000313" key="4">
    <source>
        <dbReference type="Proteomes" id="UP000028828"/>
    </source>
</evidence>
<feature type="compositionally biased region" description="Basic and acidic residues" evidence="2">
    <location>
        <begin position="148"/>
        <end position="160"/>
    </location>
</feature>
<comment type="caution">
    <text evidence="3">The sequence shown here is derived from an EMBL/GenBank/DDBJ whole genome shotgun (WGS) entry which is preliminary data.</text>
</comment>
<dbReference type="PANTHER" id="PTHR15092:SF22">
    <property type="entry name" value="POLY(A)-SPECIFIC RIBONUCLEASE PNLDC1"/>
    <property type="match status" value="1"/>
</dbReference>
<proteinExistence type="inferred from homology"/>
<dbReference type="EC" id="3.1.13.4" evidence="3"/>
<dbReference type="Gene3D" id="3.30.420.10">
    <property type="entry name" value="Ribonuclease H-like superfamily/Ribonuclease H"/>
    <property type="match status" value="1"/>
</dbReference>
<comment type="similarity">
    <text evidence="1">Belongs to the CAF1 family.</text>
</comment>
<dbReference type="InterPro" id="IPR006941">
    <property type="entry name" value="RNase_CAF1"/>
</dbReference>
<keyword evidence="3" id="KW-0378">Hydrolase</keyword>
<dbReference type="Pfam" id="PF04857">
    <property type="entry name" value="CAF1"/>
    <property type="match status" value="1"/>
</dbReference>
<evidence type="ECO:0000313" key="3">
    <source>
        <dbReference type="EMBL" id="KFG28845.1"/>
    </source>
</evidence>
<dbReference type="AlphaFoldDB" id="A0A086J9M7"/>
<dbReference type="VEuPathDB" id="ToxoDB:TGP89_300340"/>
<dbReference type="InterPro" id="IPR012337">
    <property type="entry name" value="RNaseH-like_sf"/>
</dbReference>
<organism evidence="3 4">
    <name type="scientific">Toxoplasma gondii p89</name>
    <dbReference type="NCBI Taxonomy" id="943119"/>
    <lineage>
        <taxon>Eukaryota</taxon>
        <taxon>Sar</taxon>
        <taxon>Alveolata</taxon>
        <taxon>Apicomplexa</taxon>
        <taxon>Conoidasida</taxon>
        <taxon>Coccidia</taxon>
        <taxon>Eucoccidiorida</taxon>
        <taxon>Eimeriorina</taxon>
        <taxon>Sarcocystidae</taxon>
        <taxon>Toxoplasma</taxon>
    </lineage>
</organism>
<dbReference type="InterPro" id="IPR036397">
    <property type="entry name" value="RNaseH_sf"/>
</dbReference>
<feature type="region of interest" description="Disordered" evidence="2">
    <location>
        <begin position="1"/>
        <end position="30"/>
    </location>
</feature>
<dbReference type="Proteomes" id="UP000028828">
    <property type="component" value="Unassembled WGS sequence"/>
</dbReference>
<dbReference type="OrthoDB" id="414075at2759"/>
<sequence>MGAETTRQAESPPGSGEDGSTHSSVDGANSAARSRCLSDADRARLLDQAVKDICDADFVAVDLEFTGLFPHQSSAAKRPVCLKSYFERCVQAAEFFLAPQLGICAARRRRAASSSRSPASEESSQTSALCSSKAAARQPSGSSQTATDDPREGVQRRSDAPESAGACSDEEAVKWELAPYTFYAFPQQRKQGGVDTATLKWLLQNGLDFNEWISAGFDYIRLAELQQQARQAGAANACRHGASSGNGDMGLRTSNGGMNDGDRKPRVAAGRPADQPEGETEEAASTARREVPKSADSNRTSAGGAPGGLEVTGLQRLIEAIVEKEKPLVVHNGHLDLLHVFDKFIGKVPGTLPEFCSEMLRLFTGGIYDTKHVANEGKTFVLKIGDPRTTSLVSLRHHLLRSESLCVFEIAPHRRSAFDLTFQQLNCDSGPECGRSHEAGYDALLTAQIFVMELDLYAQHHSLHESLVGGGSSDHPDDDLWVMEELRAAKKRRRRRKNKPKVQPVPLDWNTHRWYAPFRNRVGVSGVRPGYIDLSDPWTEEKPTPAMPSET</sequence>
<gene>
    <name evidence="3" type="ORF">TGP89_300340</name>
</gene>
<evidence type="ECO:0000256" key="2">
    <source>
        <dbReference type="SAM" id="MobiDB-lite"/>
    </source>
</evidence>